<dbReference type="SFLD" id="SFLDS00003">
    <property type="entry name" value="Haloacid_Dehalogenase"/>
    <property type="match status" value="1"/>
</dbReference>
<accession>A0AAF3EIG3</accession>
<keyword evidence="1" id="KW-1185">Reference proteome</keyword>
<evidence type="ECO:0000313" key="1">
    <source>
        <dbReference type="Proteomes" id="UP000887575"/>
    </source>
</evidence>
<dbReference type="SFLD" id="SFLDG01129">
    <property type="entry name" value="C1.5:_HAD__Beta-PGM__Phosphata"/>
    <property type="match status" value="1"/>
</dbReference>
<dbReference type="SUPFAM" id="SSF56784">
    <property type="entry name" value="HAD-like"/>
    <property type="match status" value="1"/>
</dbReference>
<dbReference type="GO" id="GO:0008967">
    <property type="term" value="F:phosphoglycolate phosphatase activity"/>
    <property type="evidence" value="ECO:0007669"/>
    <property type="project" value="TreeGrafter"/>
</dbReference>
<reference evidence="2" key="1">
    <citation type="submission" date="2024-02" db="UniProtKB">
        <authorList>
            <consortium name="WormBaseParasite"/>
        </authorList>
    </citation>
    <scope>IDENTIFICATION</scope>
</reference>
<dbReference type="PANTHER" id="PTHR43434">
    <property type="entry name" value="PHOSPHOGLYCOLATE PHOSPHATASE"/>
    <property type="match status" value="1"/>
</dbReference>
<dbReference type="Proteomes" id="UP000887575">
    <property type="component" value="Unassembled WGS sequence"/>
</dbReference>
<evidence type="ECO:0000313" key="2">
    <source>
        <dbReference type="WBParaSite" id="MBELARI_LOCUS13805"/>
    </source>
</evidence>
<dbReference type="PROSITE" id="PS51257">
    <property type="entry name" value="PROKAR_LIPOPROTEIN"/>
    <property type="match status" value="1"/>
</dbReference>
<name>A0AAF3EIG3_9BILA</name>
<dbReference type="WBParaSite" id="MBELARI_LOCUS13805">
    <property type="protein sequence ID" value="MBELARI_LOCUS13805"/>
    <property type="gene ID" value="MBELARI_LOCUS13805"/>
</dbReference>
<dbReference type="InterPro" id="IPR036412">
    <property type="entry name" value="HAD-like_sf"/>
</dbReference>
<sequence>MSRLFSRRFACVLFNPQTSSTPGVTISCRFITTSIKSNQELINSPPEISYQPFYSQKTQRDKKASLVIFDKDGTLICFHSMWVPWTLQTARKIEELAKIGSLSEKVYRLLGYCPIEMKVRPGLLAEGTMLQIREEITKLLIEQGLRKDQAQEIVSTSVLDCPTHSRKSLKPIHDLRELFSALKSHNVKIAICTADNRVGTMAMLREFGVESLVDVVVCGDDYGAQPKPNPYNALMICKVLGIAPEDTLMVGDTLADMGMGRSAKLRGTVGVLSGVAGKEELKPLADHLVSHVGELMPIVLGSSTC</sequence>
<protein>
    <submittedName>
        <fullName evidence="2">Uncharacterized protein</fullName>
    </submittedName>
</protein>
<dbReference type="Gene3D" id="3.40.50.1000">
    <property type="entry name" value="HAD superfamily/HAD-like"/>
    <property type="match status" value="1"/>
</dbReference>
<dbReference type="InterPro" id="IPR050155">
    <property type="entry name" value="HAD-like_hydrolase_sf"/>
</dbReference>
<dbReference type="AlphaFoldDB" id="A0AAF3EIG3"/>
<proteinExistence type="predicted"/>
<dbReference type="GO" id="GO:0006281">
    <property type="term" value="P:DNA repair"/>
    <property type="evidence" value="ECO:0007669"/>
    <property type="project" value="TreeGrafter"/>
</dbReference>
<dbReference type="InterPro" id="IPR023214">
    <property type="entry name" value="HAD_sf"/>
</dbReference>
<dbReference type="Pfam" id="PF00702">
    <property type="entry name" value="Hydrolase"/>
    <property type="match status" value="1"/>
</dbReference>
<organism evidence="1 2">
    <name type="scientific">Mesorhabditis belari</name>
    <dbReference type="NCBI Taxonomy" id="2138241"/>
    <lineage>
        <taxon>Eukaryota</taxon>
        <taxon>Metazoa</taxon>
        <taxon>Ecdysozoa</taxon>
        <taxon>Nematoda</taxon>
        <taxon>Chromadorea</taxon>
        <taxon>Rhabditida</taxon>
        <taxon>Rhabditina</taxon>
        <taxon>Rhabditomorpha</taxon>
        <taxon>Rhabditoidea</taxon>
        <taxon>Rhabditidae</taxon>
        <taxon>Mesorhabditinae</taxon>
        <taxon>Mesorhabditis</taxon>
    </lineage>
</organism>
<dbReference type="PANTHER" id="PTHR43434:SF22">
    <property type="entry name" value="PHOSPHOGLYCOLATE PHOSPHATASE"/>
    <property type="match status" value="1"/>
</dbReference>